<keyword evidence="2" id="KW-1133">Transmembrane helix</keyword>
<comment type="caution">
    <text evidence="3">The sequence shown here is derived from an EMBL/GenBank/DDBJ whole genome shotgun (WGS) entry which is preliminary data.</text>
</comment>
<dbReference type="AlphaFoldDB" id="A0A939BQB5"/>
<dbReference type="EMBL" id="JAFBDQ010000020">
    <property type="protein sequence ID" value="MBM7557948.1"/>
    <property type="molecule type" value="Genomic_DNA"/>
</dbReference>
<keyword evidence="1" id="KW-0175">Coiled coil</keyword>
<evidence type="ECO:0000313" key="4">
    <source>
        <dbReference type="Proteomes" id="UP000774000"/>
    </source>
</evidence>
<keyword evidence="4" id="KW-1185">Reference proteome</keyword>
<dbReference type="InterPro" id="IPR007813">
    <property type="entry name" value="PilN"/>
</dbReference>
<dbReference type="PANTHER" id="PTHR40278">
    <property type="entry name" value="DNA UTILIZATION PROTEIN HOFN"/>
    <property type="match status" value="1"/>
</dbReference>
<reference evidence="3" key="1">
    <citation type="submission" date="2021-01" db="EMBL/GenBank/DDBJ databases">
        <title>Genomic Encyclopedia of Type Strains, Phase IV (KMG-IV): sequencing the most valuable type-strain genomes for metagenomic binning, comparative biology and taxonomic classification.</title>
        <authorList>
            <person name="Goeker M."/>
        </authorList>
    </citation>
    <scope>NUCLEOTIDE SEQUENCE</scope>
    <source>
        <strain evidence="3">DSM 23230</strain>
    </source>
</reference>
<name>A0A939BQB5_9FIRM</name>
<feature type="transmembrane region" description="Helical" evidence="2">
    <location>
        <begin position="21"/>
        <end position="40"/>
    </location>
</feature>
<evidence type="ECO:0000256" key="1">
    <source>
        <dbReference type="SAM" id="Coils"/>
    </source>
</evidence>
<evidence type="ECO:0000256" key="2">
    <source>
        <dbReference type="SAM" id="Phobius"/>
    </source>
</evidence>
<dbReference type="Pfam" id="PF05137">
    <property type="entry name" value="PilN"/>
    <property type="match status" value="1"/>
</dbReference>
<accession>A0A939BQB5</accession>
<protein>
    <submittedName>
        <fullName evidence="3">Tfp pilus assembly protein PilN</fullName>
    </submittedName>
</protein>
<keyword evidence="2" id="KW-0472">Membrane</keyword>
<sequence length="195" mass="22348">MINLLPPEYKRKGLFDLPKQWLLLGGIAIIAVILVVVYSYTSLIVDERIATKKLTIAENKLSNLRTELKTIKTLKQKKEQVETQLEEKKEILGTKLEITPILNSLQKLVSNDSWIVSFNSLGKNQFEFIGYAVDNREIGELFKKLKASPKFMDISIDLVKQRELDKKQYNKSKIVYYRITGKLANKGGTSNDQLE</sequence>
<proteinExistence type="predicted"/>
<gene>
    <name evidence="3" type="ORF">JOC47_002816</name>
</gene>
<dbReference type="InterPro" id="IPR052534">
    <property type="entry name" value="Extracell_DNA_Util/SecSys_Comp"/>
</dbReference>
<dbReference type="RefSeq" id="WP_204702868.1">
    <property type="nucleotide sequence ID" value="NZ_JAFBDQ010000020.1"/>
</dbReference>
<dbReference type="PANTHER" id="PTHR40278:SF1">
    <property type="entry name" value="DNA UTILIZATION PROTEIN HOFN"/>
    <property type="match status" value="1"/>
</dbReference>
<dbReference type="Proteomes" id="UP000774000">
    <property type="component" value="Unassembled WGS sequence"/>
</dbReference>
<feature type="coiled-coil region" evidence="1">
    <location>
        <begin position="54"/>
        <end position="91"/>
    </location>
</feature>
<keyword evidence="2" id="KW-0812">Transmembrane</keyword>
<evidence type="ECO:0000313" key="3">
    <source>
        <dbReference type="EMBL" id="MBM7557948.1"/>
    </source>
</evidence>
<organism evidence="3 4">
    <name type="scientific">Halanaerobacter jeridensis</name>
    <dbReference type="NCBI Taxonomy" id="706427"/>
    <lineage>
        <taxon>Bacteria</taxon>
        <taxon>Bacillati</taxon>
        <taxon>Bacillota</taxon>
        <taxon>Clostridia</taxon>
        <taxon>Halanaerobiales</taxon>
        <taxon>Halobacteroidaceae</taxon>
        <taxon>Halanaerobacter</taxon>
    </lineage>
</organism>